<keyword evidence="2 6" id="KW-0637">Prenyltransferase</keyword>
<comment type="catalytic activity">
    <reaction evidence="5 6">
        <text>geranylgeranyl diphosphate + L-cysteinyl-[protein] = S-geranylgeranyl-L-cysteinyl-[protein] + diphosphate</text>
        <dbReference type="Rhea" id="RHEA:21240"/>
        <dbReference type="Rhea" id="RHEA-COMP:10131"/>
        <dbReference type="Rhea" id="RHEA-COMP:11537"/>
        <dbReference type="ChEBI" id="CHEBI:29950"/>
        <dbReference type="ChEBI" id="CHEBI:33019"/>
        <dbReference type="ChEBI" id="CHEBI:57533"/>
        <dbReference type="ChEBI" id="CHEBI:86021"/>
        <dbReference type="EC" id="2.5.1.60"/>
    </reaction>
</comment>
<dbReference type="Gene3D" id="3.80.10.10">
    <property type="entry name" value="Ribonuclease Inhibitor"/>
    <property type="match status" value="1"/>
</dbReference>
<evidence type="ECO:0000256" key="3">
    <source>
        <dbReference type="ARBA" id="ARBA00022679"/>
    </source>
</evidence>
<keyword evidence="4" id="KW-0677">Repeat</keyword>
<gene>
    <name evidence="10" type="primary">LOC101845069</name>
</gene>
<dbReference type="PANTHER" id="PTHR11129:SF2">
    <property type="entry name" value="GERANYLGERANYL TRANSFERASE TYPE-2 SUBUNIT ALPHA"/>
    <property type="match status" value="1"/>
</dbReference>
<protein>
    <recommendedName>
        <fullName evidence="6">Geranylgeranyl transferase type-2 subunit alpha</fullName>
        <ecNumber evidence="6">2.5.1.60</ecNumber>
    </recommendedName>
    <alternativeName>
        <fullName evidence="6">Geranylgeranyl transferase type II subunit alpha</fullName>
    </alternativeName>
</protein>
<evidence type="ECO:0000313" key="10">
    <source>
        <dbReference type="RefSeq" id="XP_005091693.1"/>
    </source>
</evidence>
<keyword evidence="9" id="KW-1185">Reference proteome</keyword>
<dbReference type="GO" id="GO:0016740">
    <property type="term" value="F:transferase activity"/>
    <property type="evidence" value="ECO:0007669"/>
    <property type="project" value="UniProtKB-KW"/>
</dbReference>
<feature type="compositionally biased region" description="Basic and acidic residues" evidence="8">
    <location>
        <begin position="20"/>
        <end position="29"/>
    </location>
</feature>
<dbReference type="Gene3D" id="2.60.40.1130">
    <property type="entry name" value="Rab geranylgeranyltransferase alpha-subunit, insert domain"/>
    <property type="match status" value="1"/>
</dbReference>
<dbReference type="RefSeq" id="XP_005091693.1">
    <property type="nucleotide sequence ID" value="XM_005091636.2"/>
</dbReference>
<feature type="coiled-coil region" evidence="7">
    <location>
        <begin position="181"/>
        <end position="208"/>
    </location>
</feature>
<evidence type="ECO:0000256" key="4">
    <source>
        <dbReference type="ARBA" id="ARBA00022737"/>
    </source>
</evidence>
<dbReference type="Proteomes" id="UP000694888">
    <property type="component" value="Unplaced"/>
</dbReference>
<feature type="compositionally biased region" description="Basic and acidic residues" evidence="8">
    <location>
        <begin position="42"/>
        <end position="51"/>
    </location>
</feature>
<dbReference type="InterPro" id="IPR001611">
    <property type="entry name" value="Leu-rich_rpt"/>
</dbReference>
<feature type="compositionally biased region" description="Polar residues" evidence="8">
    <location>
        <begin position="116"/>
        <end position="126"/>
    </location>
</feature>
<proteinExistence type="inferred from homology"/>
<evidence type="ECO:0000256" key="5">
    <source>
        <dbReference type="ARBA" id="ARBA00047658"/>
    </source>
</evidence>
<dbReference type="PROSITE" id="PS51450">
    <property type="entry name" value="LRR"/>
    <property type="match status" value="1"/>
</dbReference>
<dbReference type="PANTHER" id="PTHR11129">
    <property type="entry name" value="PROTEIN FARNESYLTRANSFERASE ALPHA SUBUNIT/RAB GERANYLGERANYL TRANSFERASE ALPHA SUBUNIT"/>
    <property type="match status" value="1"/>
</dbReference>
<name>A0ABM0JE89_APLCA</name>
<dbReference type="PROSITE" id="PS51147">
    <property type="entry name" value="PFTA"/>
    <property type="match status" value="5"/>
</dbReference>
<feature type="compositionally biased region" description="Basic and acidic residues" evidence="8">
    <location>
        <begin position="104"/>
        <end position="115"/>
    </location>
</feature>
<evidence type="ECO:0000313" key="9">
    <source>
        <dbReference type="Proteomes" id="UP000694888"/>
    </source>
</evidence>
<dbReference type="Pfam" id="PF14580">
    <property type="entry name" value="LRR_9"/>
    <property type="match status" value="1"/>
</dbReference>
<evidence type="ECO:0000256" key="6">
    <source>
        <dbReference type="RuleBase" id="RU367120"/>
    </source>
</evidence>
<keyword evidence="3 6" id="KW-0808">Transferase</keyword>
<dbReference type="Pfam" id="PF01239">
    <property type="entry name" value="PPTA"/>
    <property type="match status" value="5"/>
</dbReference>
<organism evidence="9 10">
    <name type="scientific">Aplysia californica</name>
    <name type="common">California sea hare</name>
    <dbReference type="NCBI Taxonomy" id="6500"/>
    <lineage>
        <taxon>Eukaryota</taxon>
        <taxon>Metazoa</taxon>
        <taxon>Spiralia</taxon>
        <taxon>Lophotrochozoa</taxon>
        <taxon>Mollusca</taxon>
        <taxon>Gastropoda</taxon>
        <taxon>Heterobranchia</taxon>
        <taxon>Euthyneura</taxon>
        <taxon>Tectipleura</taxon>
        <taxon>Aplysiida</taxon>
        <taxon>Aplysioidea</taxon>
        <taxon>Aplysiidae</taxon>
        <taxon>Aplysia</taxon>
    </lineage>
</organism>
<dbReference type="InterPro" id="IPR002088">
    <property type="entry name" value="Prenyl_trans_a"/>
</dbReference>
<feature type="region of interest" description="Disordered" evidence="8">
    <location>
        <begin position="1"/>
        <end position="90"/>
    </location>
</feature>
<dbReference type="InterPro" id="IPR032675">
    <property type="entry name" value="LRR_dom_sf"/>
</dbReference>
<comment type="similarity">
    <text evidence="1 6">Belongs to the protein prenyltransferase subunit alpha family.</text>
</comment>
<dbReference type="Gene3D" id="1.25.40.120">
    <property type="entry name" value="Protein prenylyltransferase"/>
    <property type="match status" value="1"/>
</dbReference>
<feature type="region of interest" description="Disordered" evidence="8">
    <location>
        <begin position="104"/>
        <end position="141"/>
    </location>
</feature>
<comment type="function">
    <text evidence="6">Catalyzes the transfer of a geranyl-geranyl moiety from geranyl-geranyl pyrophosphate to cysteines occuring in specific C-terminal amino acid sequences.</text>
</comment>
<evidence type="ECO:0000256" key="7">
    <source>
        <dbReference type="SAM" id="Coils"/>
    </source>
</evidence>
<keyword evidence="7" id="KW-0175">Coiled coil</keyword>
<evidence type="ECO:0000256" key="2">
    <source>
        <dbReference type="ARBA" id="ARBA00022602"/>
    </source>
</evidence>
<evidence type="ECO:0000256" key="8">
    <source>
        <dbReference type="SAM" id="MobiDB-lite"/>
    </source>
</evidence>
<dbReference type="SUPFAM" id="SSF52058">
    <property type="entry name" value="L domain-like"/>
    <property type="match status" value="1"/>
</dbReference>
<reference evidence="10" key="1">
    <citation type="submission" date="2025-08" db="UniProtKB">
        <authorList>
            <consortium name="RefSeq"/>
        </authorList>
    </citation>
    <scope>IDENTIFICATION</scope>
</reference>
<accession>A0ABM0JE89</accession>
<dbReference type="GeneID" id="101845069"/>
<dbReference type="SUPFAM" id="SSF48439">
    <property type="entry name" value="Protein prenylyltransferase"/>
    <property type="match status" value="1"/>
</dbReference>
<feature type="compositionally biased region" description="Polar residues" evidence="8">
    <location>
        <begin position="1"/>
        <end position="19"/>
    </location>
</feature>
<dbReference type="EC" id="2.5.1.60" evidence="6"/>
<evidence type="ECO:0000256" key="1">
    <source>
        <dbReference type="ARBA" id="ARBA00006734"/>
    </source>
</evidence>
<sequence length="744" mass="85054">MDDPSPMSQSTNTDSSSVRTTDKHTRTDDGSVQPRDIQTPTRENHRTETSEMPKSQSTATISSTVTKDTDSGNNKENWQTETPERSTKTAHTCVEDGYCLPVEVRTHTKENRQTKTQETSNSNTITKDIHPENNKVWSKTSQAGRGCGAEFTDINYVLRKIDKELDKPYLEWRKAREEHGRLKVKSTAEQLEAKRKEREKKLQIYNAATSKIFGKKRKGELDEELLTLTGEVLAVNPDFYSLWNFRKETFLELQNTKDKDALQSMFQSELHFLESCLKINPKSYGTWHHRCFVMDTMPEPDWGRELQLCNQFLQYDERNFHCWDYRRYVVRRANVSPESEFEYSMSKISNNFSNYSSWHYRSKLLPILFPDPSQPMGVSESALLKEYELVQNGFFTDPDDQSNWFYHRWLMGRGDQKQAINLLFVSRAEKRVLLSFALPVQVGAETSIVVDCDGSSLLDVVWHNQDRDDTFSTLWISEGVDFPDAGACAVTVKVMKRGSETMTSSVTLGETEDHQVASHCSDCKTNSRFSQELSAVKSETLQQELESVSQLMEMETDNKWAVLTVVLLMKALDPVRHKEDISKHLDTLIALDLKRVNYYRDLKSKFCIENVIEGEDFSRPGRALKLSSSNLTKLYHPELLPLVADLDLSCNSLHEVRHFGYLQSLKRLNLGENRLQTCEGLGGLPRLELVSLKNNDIGTLEGLRPLLRCPVLKTLDVSGNPVCSSTDFVDSIQKMLPNVHVICS</sequence>
<feature type="compositionally biased region" description="Polar residues" evidence="8">
    <location>
        <begin position="52"/>
        <end position="81"/>
    </location>
</feature>